<dbReference type="InterPro" id="IPR036635">
    <property type="entry name" value="MurB_C_sf"/>
</dbReference>
<protein>
    <submittedName>
        <fullName evidence="1">Uncharacterized protein</fullName>
    </submittedName>
</protein>
<dbReference type="SUPFAM" id="SSF56194">
    <property type="entry name" value="Uridine diphospho-N-Acetylenolpyruvylglucosamine reductase, MurB, C-terminal domain"/>
    <property type="match status" value="1"/>
</dbReference>
<dbReference type="AlphaFoldDB" id="A0A5M9WM42"/>
<accession>A0A5M9WM42</accession>
<reference evidence="1 2" key="1">
    <citation type="journal article" date="2019" name="J. Ind. Microbiol. Biotechnol.">
        <title>Paenibacillus amylolyticus 27C64 has a diverse set of carbohydrate-active enzymes and complete pectin deconstruction system.</title>
        <authorList>
            <person name="Keggi C."/>
            <person name="Doran-Peterson J."/>
        </authorList>
    </citation>
    <scope>NUCLEOTIDE SEQUENCE [LARGE SCALE GENOMIC DNA]</scope>
    <source>
        <strain evidence="1 2">27C64</strain>
    </source>
</reference>
<dbReference type="OrthoDB" id="9804753at2"/>
<dbReference type="Gene3D" id="3.90.78.10">
    <property type="entry name" value="UDP-N-acetylenolpyruvoylglucosamine reductase, C-terminal domain"/>
    <property type="match status" value="1"/>
</dbReference>
<evidence type="ECO:0000313" key="2">
    <source>
        <dbReference type="Proteomes" id="UP000323664"/>
    </source>
</evidence>
<dbReference type="Proteomes" id="UP000323664">
    <property type="component" value="Unassembled WGS sequence"/>
</dbReference>
<comment type="caution">
    <text evidence="1">The sequence shown here is derived from an EMBL/GenBank/DDBJ whole genome shotgun (WGS) entry which is preliminary data.</text>
</comment>
<dbReference type="EMBL" id="RIAS01000001">
    <property type="protein sequence ID" value="KAA8782634.1"/>
    <property type="molecule type" value="Genomic_DNA"/>
</dbReference>
<sequence>MDMHFIVQSGQATAEDVITLMQSIQSTISSHCGIHPVPYVFAVGERKPRR</sequence>
<dbReference type="GO" id="GO:0008762">
    <property type="term" value="F:UDP-N-acetylmuramate dehydrogenase activity"/>
    <property type="evidence" value="ECO:0007669"/>
    <property type="project" value="InterPro"/>
</dbReference>
<name>A0A5M9WM42_PAEAM</name>
<evidence type="ECO:0000313" key="1">
    <source>
        <dbReference type="EMBL" id="KAA8782634.1"/>
    </source>
</evidence>
<gene>
    <name evidence="1" type="ORF">EC604_02085</name>
</gene>
<proteinExistence type="predicted"/>
<organism evidence="1 2">
    <name type="scientific">Paenibacillus amylolyticus</name>
    <dbReference type="NCBI Taxonomy" id="1451"/>
    <lineage>
        <taxon>Bacteria</taxon>
        <taxon>Bacillati</taxon>
        <taxon>Bacillota</taxon>
        <taxon>Bacilli</taxon>
        <taxon>Bacillales</taxon>
        <taxon>Paenibacillaceae</taxon>
        <taxon>Paenibacillus</taxon>
    </lineage>
</organism>